<dbReference type="HOGENOM" id="CLU_753665_0_0_9"/>
<dbReference type="AlphaFoldDB" id="B5CQS8"/>
<dbReference type="GeneID" id="77333367"/>
<organism evidence="2 3">
    <name type="scientific">[Ruminococcus] lactaris ATCC 29176</name>
    <dbReference type="NCBI Taxonomy" id="471875"/>
    <lineage>
        <taxon>Bacteria</taxon>
        <taxon>Bacillati</taxon>
        <taxon>Bacillota</taxon>
        <taxon>Clostridia</taxon>
        <taxon>Lachnospirales</taxon>
        <taxon>Lachnospiraceae</taxon>
        <taxon>Mediterraneibacter</taxon>
    </lineage>
</organism>
<feature type="transmembrane region" description="Helical" evidence="1">
    <location>
        <begin position="107"/>
        <end position="127"/>
    </location>
</feature>
<accession>B5CQS8</accession>
<feature type="transmembrane region" description="Helical" evidence="1">
    <location>
        <begin position="290"/>
        <end position="307"/>
    </location>
</feature>
<reference evidence="2 3" key="2">
    <citation type="submission" date="2008-08" db="EMBL/GenBank/DDBJ databases">
        <authorList>
            <person name="Fulton L."/>
            <person name="Clifton S."/>
            <person name="Fulton B."/>
            <person name="Xu J."/>
            <person name="Minx P."/>
            <person name="Pepin K.H."/>
            <person name="Johnson M."/>
            <person name="Bhonagiri V."/>
            <person name="Nash W.E."/>
            <person name="Mardis E.R."/>
            <person name="Wilson R.K."/>
        </authorList>
    </citation>
    <scope>NUCLEOTIDE SEQUENCE [LARGE SCALE GENOMIC DNA]</scope>
    <source>
        <strain evidence="2 3">ATCC 29176</strain>
    </source>
</reference>
<keyword evidence="1" id="KW-0472">Membrane</keyword>
<feature type="transmembrane region" description="Helical" evidence="1">
    <location>
        <begin position="339"/>
        <end position="361"/>
    </location>
</feature>
<protein>
    <recommendedName>
        <fullName evidence="4">EpsG family protein</fullName>
    </recommendedName>
</protein>
<keyword evidence="3" id="KW-1185">Reference proteome</keyword>
<dbReference type="InterPro" id="IPR049458">
    <property type="entry name" value="EpsG-like"/>
</dbReference>
<reference evidence="2 3" key="1">
    <citation type="submission" date="2008-08" db="EMBL/GenBank/DDBJ databases">
        <title>Draft genome sequence of Ruminococcus lactaris ATCC 29176.</title>
        <authorList>
            <person name="Sudarsanam P."/>
            <person name="Ley R."/>
            <person name="Guruge J."/>
            <person name="Turnbaugh P.J."/>
            <person name="Mahowald M."/>
            <person name="Liep D."/>
            <person name="Gordon J."/>
        </authorList>
    </citation>
    <scope>NUCLEOTIDE SEQUENCE [LARGE SCALE GENOMIC DNA]</scope>
    <source>
        <strain evidence="2 3">ATCC 29176</strain>
    </source>
</reference>
<comment type="caution">
    <text evidence="2">The sequence shown here is derived from an EMBL/GenBank/DDBJ whole genome shotgun (WGS) entry which is preliminary data.</text>
</comment>
<dbReference type="EMBL" id="ABOU02000040">
    <property type="protein sequence ID" value="EDY32387.1"/>
    <property type="molecule type" value="Genomic_DNA"/>
</dbReference>
<feature type="transmembrane region" description="Helical" evidence="1">
    <location>
        <begin position="213"/>
        <end position="239"/>
    </location>
</feature>
<feature type="transmembrane region" description="Helical" evidence="1">
    <location>
        <begin position="133"/>
        <end position="150"/>
    </location>
</feature>
<evidence type="ECO:0000313" key="3">
    <source>
        <dbReference type="Proteomes" id="UP000003254"/>
    </source>
</evidence>
<dbReference type="RefSeq" id="WP_005608837.1">
    <property type="nucleotide sequence ID" value="NZ_CP102292.1"/>
</dbReference>
<evidence type="ECO:0000256" key="1">
    <source>
        <dbReference type="SAM" id="Phobius"/>
    </source>
</evidence>
<evidence type="ECO:0008006" key="4">
    <source>
        <dbReference type="Google" id="ProtNLM"/>
    </source>
</evidence>
<sequence>MTVYLVAILLTAIISSVGSGRRSYTITENDRKIYYWSNLYTIAILIVWCFVFAYRGLSVGSDTSGYYAVYRRIFSDNMTYSNFITYERDVFFATLEFFCAKFFQGNWIWFQVVVAILTYLPIISVVKKNSNDVTTSLLLFIFTLQFYSGFNGMRQGIAMSFVVYAYFNYLLEKKYLKFAILILVAFSVHSSVILVVPFLLFSLCGFSSKIVRWSAAAIVVLYLFVWQIWPYIIQFFTAIGQVKMANDYAEAGTGHGSGLLRVIVAMLPFVLGFFYKNILREKYKNIDVELAMVLYGALFMLLSMRYWIFARVSSYFCGSLVIFIPKLIDIFTDRRIGKLFILILYFSYMVALLLHGDGAYYPYTFFN</sequence>
<dbReference type="Proteomes" id="UP000003254">
    <property type="component" value="Unassembled WGS sequence"/>
</dbReference>
<evidence type="ECO:0000313" key="2">
    <source>
        <dbReference type="EMBL" id="EDY32387.1"/>
    </source>
</evidence>
<gene>
    <name evidence="2" type="ORF">RUMLAC_01825</name>
</gene>
<dbReference type="Pfam" id="PF14897">
    <property type="entry name" value="EpsG"/>
    <property type="match status" value="1"/>
</dbReference>
<feature type="transmembrane region" description="Helical" evidence="1">
    <location>
        <begin position="178"/>
        <end position="201"/>
    </location>
</feature>
<keyword evidence="1" id="KW-1133">Transmembrane helix</keyword>
<feature type="transmembrane region" description="Helical" evidence="1">
    <location>
        <begin position="157"/>
        <end position="172"/>
    </location>
</feature>
<keyword evidence="1" id="KW-0812">Transmembrane</keyword>
<feature type="transmembrane region" description="Helical" evidence="1">
    <location>
        <begin position="259"/>
        <end position="278"/>
    </location>
</feature>
<name>B5CQS8_9FIRM</name>
<feature type="transmembrane region" description="Helical" evidence="1">
    <location>
        <begin position="33"/>
        <end position="54"/>
    </location>
</feature>
<proteinExistence type="predicted"/>